<dbReference type="Gene3D" id="2.70.20.10">
    <property type="entry name" value="Topoisomerase I, domain 3"/>
    <property type="match status" value="1"/>
</dbReference>
<dbReference type="InterPro" id="IPR005738">
    <property type="entry name" value="TopoIII"/>
</dbReference>
<dbReference type="Gene3D" id="1.10.460.10">
    <property type="entry name" value="Topoisomerase I, domain 2"/>
    <property type="match status" value="1"/>
</dbReference>
<evidence type="ECO:0000256" key="11">
    <source>
        <dbReference type="ARBA" id="ARBA00032235"/>
    </source>
</evidence>
<keyword evidence="4" id="KW-0479">Metal-binding</keyword>
<dbReference type="CDD" id="cd03362">
    <property type="entry name" value="TOPRIM_TopoIA_TopoIII"/>
    <property type="match status" value="1"/>
</dbReference>
<dbReference type="NCBIfam" id="TIGR01056">
    <property type="entry name" value="topB"/>
    <property type="match status" value="1"/>
</dbReference>
<evidence type="ECO:0000256" key="2">
    <source>
        <dbReference type="ARBA" id="ARBA00009446"/>
    </source>
</evidence>
<dbReference type="InterPro" id="IPR013824">
    <property type="entry name" value="Topo_IA_cen_sub1"/>
</dbReference>
<dbReference type="InterPro" id="IPR013497">
    <property type="entry name" value="Topo_IA_cen"/>
</dbReference>
<dbReference type="NCBIfam" id="NF005829">
    <property type="entry name" value="PRK07726.1"/>
    <property type="match status" value="1"/>
</dbReference>
<dbReference type="Gene3D" id="1.10.290.10">
    <property type="entry name" value="Topoisomerase I, domain 4"/>
    <property type="match status" value="1"/>
</dbReference>
<evidence type="ECO:0000313" key="16">
    <source>
        <dbReference type="EMBL" id="RBP48572.1"/>
    </source>
</evidence>
<feature type="domain" description="Topo IA-type catalytic" evidence="15">
    <location>
        <begin position="155"/>
        <end position="629"/>
    </location>
</feature>
<dbReference type="InterPro" id="IPR003601">
    <property type="entry name" value="Topo_IA_2"/>
</dbReference>
<dbReference type="PANTHER" id="PTHR11390:SF21">
    <property type="entry name" value="DNA TOPOISOMERASE 3-ALPHA"/>
    <property type="match status" value="1"/>
</dbReference>
<feature type="region of interest" description="Disordered" evidence="13">
    <location>
        <begin position="641"/>
        <end position="668"/>
    </location>
</feature>
<keyword evidence="7" id="KW-0238">DNA-binding</keyword>
<dbReference type="AlphaFoldDB" id="A0A395JGQ5"/>
<dbReference type="GO" id="GO:0006281">
    <property type="term" value="P:DNA repair"/>
    <property type="evidence" value="ECO:0007669"/>
    <property type="project" value="TreeGrafter"/>
</dbReference>
<feature type="compositionally biased region" description="Basic residues" evidence="13">
    <location>
        <begin position="648"/>
        <end position="668"/>
    </location>
</feature>
<dbReference type="CDD" id="cd00186">
    <property type="entry name" value="TOP1Ac"/>
    <property type="match status" value="1"/>
</dbReference>
<dbReference type="InterPro" id="IPR003602">
    <property type="entry name" value="Topo_IA_DNA-bd_dom"/>
</dbReference>
<evidence type="ECO:0000313" key="17">
    <source>
        <dbReference type="Proteomes" id="UP000253083"/>
    </source>
</evidence>
<dbReference type="FunFam" id="3.40.50.140:FF:000004">
    <property type="entry name" value="DNA topoisomerase 3"/>
    <property type="match status" value="1"/>
</dbReference>
<dbReference type="Pfam" id="PF01751">
    <property type="entry name" value="Toprim"/>
    <property type="match status" value="1"/>
</dbReference>
<protein>
    <recommendedName>
        <fullName evidence="3">DNA topoisomerase</fullName>
        <ecNumber evidence="3">5.6.2.1</ecNumber>
    </recommendedName>
    <alternativeName>
        <fullName evidence="12">Omega-protein</fullName>
    </alternativeName>
    <alternativeName>
        <fullName evidence="11">Relaxing enzyme</fullName>
    </alternativeName>
    <alternativeName>
        <fullName evidence="9">Swivelase</fullName>
    </alternativeName>
    <alternativeName>
        <fullName evidence="10">Untwisting enzyme</fullName>
    </alternativeName>
</protein>
<sequence length="668" mass="74291">MRLFIAEKPSLGRAIADVLPKPLRKADGYIVAANGDTVSWCIGHLLEQVEPEVYDPAFKKWSHEHLPIIPDRWQLVAKRKTSKQLAVLRKLVKQADQLIHAGDPDREGQLLVDEVINFLGVSKEKTAAVQRCLISDLNAKAVKQAVSKLRSNQEFIPLSTSALARSRADWLYGINLTRAYTLQGQKAGYNGVLSVGRVQTPVLGLVVRRDQAIESFISQPFYEVWAQLETLPEDGPVERFQAKWQPSKQCQPYLDEAGRNSSKPLAENVIKRISHQPATVMQLARQHKKQAAPLPFNLSALQIEASKAFGLSAQQVLDVCQGLYERHKLITYPRSDCRYLPKDHFTEAKLVVAAITFNSGASKAATSLFGTNSEAFKSVDIGVKSRAWNDAKVNAHHAIIPTQKKLNAAKLTSTLSAIEEKVYRLICRNYLAQFLPAYEFFDVKAEISIGTGIFLAKAKEPIKVGWKCLFPSAKPKAEADNTDQESEQKIPNLHIQQGLKSLAARLDEKHTSPPKHYTDASLLAAMTGISAHVSDSELKKVLRDTDGLGTDATRAGIIELLFKRGYLRRQGKTIFSTKTGRAFVDALPDVATHPDLTALWESRLTAIHDGLSSYQELMMPLQTQLKSMVVDSRSVVPHGLRGLGSKAQYRKKQYRKKRPRKSKSSAKV</sequence>
<dbReference type="RefSeq" id="WP_113955604.1">
    <property type="nucleotide sequence ID" value="NZ_QNRT01000006.1"/>
</dbReference>
<organism evidence="16 17">
    <name type="scientific">Arenicella xantha</name>
    <dbReference type="NCBI Taxonomy" id="644221"/>
    <lineage>
        <taxon>Bacteria</taxon>
        <taxon>Pseudomonadati</taxon>
        <taxon>Pseudomonadota</taxon>
        <taxon>Gammaproteobacteria</taxon>
        <taxon>Arenicellales</taxon>
        <taxon>Arenicellaceae</taxon>
        <taxon>Arenicella</taxon>
    </lineage>
</organism>
<dbReference type="PROSITE" id="PS00396">
    <property type="entry name" value="TOPO_IA_1"/>
    <property type="match status" value="1"/>
</dbReference>
<dbReference type="InterPro" id="IPR006171">
    <property type="entry name" value="TOPRIM_dom"/>
</dbReference>
<feature type="domain" description="Toprim" evidence="14">
    <location>
        <begin position="1"/>
        <end position="134"/>
    </location>
</feature>
<evidence type="ECO:0000256" key="4">
    <source>
        <dbReference type="ARBA" id="ARBA00022723"/>
    </source>
</evidence>
<dbReference type="EMBL" id="QNRT01000006">
    <property type="protein sequence ID" value="RBP48572.1"/>
    <property type="molecule type" value="Genomic_DNA"/>
</dbReference>
<evidence type="ECO:0000256" key="5">
    <source>
        <dbReference type="ARBA" id="ARBA00022842"/>
    </source>
</evidence>
<evidence type="ECO:0000256" key="12">
    <source>
        <dbReference type="ARBA" id="ARBA00032877"/>
    </source>
</evidence>
<keyword evidence="5" id="KW-0460">Magnesium</keyword>
<dbReference type="GO" id="GO:0006265">
    <property type="term" value="P:DNA topological change"/>
    <property type="evidence" value="ECO:0007669"/>
    <property type="project" value="InterPro"/>
</dbReference>
<dbReference type="InterPro" id="IPR000380">
    <property type="entry name" value="Topo_IA"/>
</dbReference>
<name>A0A395JGQ5_9GAMM</name>
<evidence type="ECO:0000256" key="3">
    <source>
        <dbReference type="ARBA" id="ARBA00012891"/>
    </source>
</evidence>
<dbReference type="SMART" id="SM00436">
    <property type="entry name" value="TOP1Bc"/>
    <property type="match status" value="1"/>
</dbReference>
<dbReference type="GO" id="GO:0046872">
    <property type="term" value="F:metal ion binding"/>
    <property type="evidence" value="ECO:0007669"/>
    <property type="project" value="UniProtKB-KW"/>
</dbReference>
<accession>A0A395JGQ5</accession>
<dbReference type="Pfam" id="PF01131">
    <property type="entry name" value="Topoisom_bac"/>
    <property type="match status" value="1"/>
</dbReference>
<dbReference type="InterPro" id="IPR023406">
    <property type="entry name" value="Topo_IA_AS"/>
</dbReference>
<keyword evidence="6" id="KW-0799">Topoisomerase</keyword>
<dbReference type="OrthoDB" id="9803554at2"/>
<dbReference type="PROSITE" id="PS50880">
    <property type="entry name" value="TOPRIM"/>
    <property type="match status" value="1"/>
</dbReference>
<dbReference type="InterPro" id="IPR013825">
    <property type="entry name" value="Topo_IA_cen_sub2"/>
</dbReference>
<evidence type="ECO:0000259" key="14">
    <source>
        <dbReference type="PROSITE" id="PS50880"/>
    </source>
</evidence>
<evidence type="ECO:0000256" key="7">
    <source>
        <dbReference type="ARBA" id="ARBA00023125"/>
    </source>
</evidence>
<dbReference type="PROSITE" id="PS52039">
    <property type="entry name" value="TOPO_IA_2"/>
    <property type="match status" value="1"/>
</dbReference>
<dbReference type="SUPFAM" id="SSF56712">
    <property type="entry name" value="Prokaryotic type I DNA topoisomerase"/>
    <property type="match status" value="1"/>
</dbReference>
<dbReference type="EC" id="5.6.2.1" evidence="3"/>
<dbReference type="Gene3D" id="3.40.50.140">
    <property type="match status" value="1"/>
</dbReference>
<evidence type="ECO:0000256" key="10">
    <source>
        <dbReference type="ARBA" id="ARBA00031985"/>
    </source>
</evidence>
<dbReference type="GO" id="GO:0006310">
    <property type="term" value="P:DNA recombination"/>
    <property type="evidence" value="ECO:0007669"/>
    <property type="project" value="TreeGrafter"/>
</dbReference>
<dbReference type="PANTHER" id="PTHR11390">
    <property type="entry name" value="PROKARYOTIC DNA TOPOISOMERASE"/>
    <property type="match status" value="1"/>
</dbReference>
<evidence type="ECO:0000256" key="1">
    <source>
        <dbReference type="ARBA" id="ARBA00000213"/>
    </source>
</evidence>
<keyword evidence="17" id="KW-1185">Reference proteome</keyword>
<dbReference type="InterPro" id="IPR013826">
    <property type="entry name" value="Topo_IA_cen_sub3"/>
</dbReference>
<dbReference type="PRINTS" id="PR00417">
    <property type="entry name" value="PRTPISMRASEI"/>
</dbReference>
<gene>
    <name evidence="16" type="ORF">DFR28_10658</name>
</gene>
<dbReference type="SMART" id="SM00493">
    <property type="entry name" value="TOPRIM"/>
    <property type="match status" value="1"/>
</dbReference>
<comment type="similarity">
    <text evidence="2">Belongs to the type IA topoisomerase family.</text>
</comment>
<dbReference type="GO" id="GO:0043597">
    <property type="term" value="C:cytoplasmic replication fork"/>
    <property type="evidence" value="ECO:0007669"/>
    <property type="project" value="TreeGrafter"/>
</dbReference>
<dbReference type="InterPro" id="IPR034144">
    <property type="entry name" value="TOPRIM_TopoIII"/>
</dbReference>
<reference evidence="16 17" key="1">
    <citation type="submission" date="2018-06" db="EMBL/GenBank/DDBJ databases">
        <title>Genomic Encyclopedia of Type Strains, Phase IV (KMG-IV): sequencing the most valuable type-strain genomes for metagenomic binning, comparative biology and taxonomic classification.</title>
        <authorList>
            <person name="Goeker M."/>
        </authorList>
    </citation>
    <scope>NUCLEOTIDE SEQUENCE [LARGE SCALE GENOMIC DNA]</scope>
    <source>
        <strain evidence="16 17">DSM 24032</strain>
    </source>
</reference>
<evidence type="ECO:0000259" key="15">
    <source>
        <dbReference type="PROSITE" id="PS52039"/>
    </source>
</evidence>
<dbReference type="InParanoid" id="A0A395JGQ5"/>
<comment type="caution">
    <text evidence="16">The sequence shown here is derived from an EMBL/GenBank/DDBJ whole genome shotgun (WGS) entry which is preliminary data.</text>
</comment>
<dbReference type="InterPro" id="IPR023405">
    <property type="entry name" value="Topo_IA_core_domain"/>
</dbReference>
<dbReference type="Proteomes" id="UP000253083">
    <property type="component" value="Unassembled WGS sequence"/>
</dbReference>
<dbReference type="FunCoup" id="A0A395JGQ5">
    <property type="interactions" value="131"/>
</dbReference>
<dbReference type="SMART" id="SM00437">
    <property type="entry name" value="TOP1Ac"/>
    <property type="match status" value="1"/>
</dbReference>
<evidence type="ECO:0000256" key="9">
    <source>
        <dbReference type="ARBA" id="ARBA00030003"/>
    </source>
</evidence>
<proteinExistence type="inferred from homology"/>
<dbReference type="GO" id="GO:0003677">
    <property type="term" value="F:DNA binding"/>
    <property type="evidence" value="ECO:0007669"/>
    <property type="project" value="UniProtKB-KW"/>
</dbReference>
<keyword evidence="8 16" id="KW-0413">Isomerase</keyword>
<dbReference type="FunFam" id="1.10.290.10:FF:000004">
    <property type="entry name" value="DNA topoisomerase 3"/>
    <property type="match status" value="1"/>
</dbReference>
<dbReference type="GO" id="GO:0003917">
    <property type="term" value="F:DNA topoisomerase type I (single strand cut, ATP-independent) activity"/>
    <property type="evidence" value="ECO:0007669"/>
    <property type="project" value="UniProtKB-EC"/>
</dbReference>
<evidence type="ECO:0000256" key="8">
    <source>
        <dbReference type="ARBA" id="ARBA00023235"/>
    </source>
</evidence>
<comment type="catalytic activity">
    <reaction evidence="1">
        <text>ATP-independent breakage of single-stranded DNA, followed by passage and rejoining.</text>
        <dbReference type="EC" id="5.6.2.1"/>
    </reaction>
</comment>
<evidence type="ECO:0000256" key="6">
    <source>
        <dbReference type="ARBA" id="ARBA00023029"/>
    </source>
</evidence>
<evidence type="ECO:0000256" key="13">
    <source>
        <dbReference type="SAM" id="MobiDB-lite"/>
    </source>
</evidence>